<dbReference type="InterPro" id="IPR007219">
    <property type="entry name" value="XnlR_reg_dom"/>
</dbReference>
<dbReference type="PANTHER" id="PTHR31001:SF49">
    <property type="entry name" value="ZN(II)2CYS6 TRANSCRIPTION FACTOR (EUROFUNG)"/>
    <property type="match status" value="1"/>
</dbReference>
<protein>
    <recommendedName>
        <fullName evidence="5">Zn(2)-C6 fungal-type domain-containing protein</fullName>
    </recommendedName>
</protein>
<comment type="caution">
    <text evidence="6">The sequence shown here is derived from an EMBL/GenBank/DDBJ whole genome shotgun (WGS) entry which is preliminary data.</text>
</comment>
<dbReference type="InterPro" id="IPR036864">
    <property type="entry name" value="Zn2-C6_fun-type_DNA-bd_sf"/>
</dbReference>
<dbReference type="GO" id="GO:0000981">
    <property type="term" value="F:DNA-binding transcription factor activity, RNA polymerase II-specific"/>
    <property type="evidence" value="ECO:0007669"/>
    <property type="project" value="InterPro"/>
</dbReference>
<gene>
    <name evidence="6" type="ORF">C8A00DRAFT_44389</name>
</gene>
<reference evidence="6" key="1">
    <citation type="journal article" date="2023" name="Mol. Phylogenet. Evol.">
        <title>Genome-scale phylogeny and comparative genomics of the fungal order Sordariales.</title>
        <authorList>
            <person name="Hensen N."/>
            <person name="Bonometti L."/>
            <person name="Westerberg I."/>
            <person name="Brannstrom I.O."/>
            <person name="Guillou S."/>
            <person name="Cros-Aarteil S."/>
            <person name="Calhoun S."/>
            <person name="Haridas S."/>
            <person name="Kuo A."/>
            <person name="Mondo S."/>
            <person name="Pangilinan J."/>
            <person name="Riley R."/>
            <person name="LaButti K."/>
            <person name="Andreopoulos B."/>
            <person name="Lipzen A."/>
            <person name="Chen C."/>
            <person name="Yan M."/>
            <person name="Daum C."/>
            <person name="Ng V."/>
            <person name="Clum A."/>
            <person name="Steindorff A."/>
            <person name="Ohm R.A."/>
            <person name="Martin F."/>
            <person name="Silar P."/>
            <person name="Natvig D.O."/>
            <person name="Lalanne C."/>
            <person name="Gautier V."/>
            <person name="Ament-Velasquez S.L."/>
            <person name="Kruys A."/>
            <person name="Hutchinson M.I."/>
            <person name="Powell A.J."/>
            <person name="Barry K."/>
            <person name="Miller A.N."/>
            <person name="Grigoriev I.V."/>
            <person name="Debuchy R."/>
            <person name="Gladieux P."/>
            <person name="Hiltunen Thoren M."/>
            <person name="Johannesson H."/>
        </authorList>
    </citation>
    <scope>NUCLEOTIDE SEQUENCE</scope>
    <source>
        <strain evidence="6">CBS 538.74</strain>
    </source>
</reference>
<evidence type="ECO:0000313" key="6">
    <source>
        <dbReference type="EMBL" id="KAK4152579.1"/>
    </source>
</evidence>
<feature type="compositionally biased region" description="Polar residues" evidence="4">
    <location>
        <begin position="118"/>
        <end position="132"/>
    </location>
</feature>
<keyword evidence="3" id="KW-0539">Nucleus</keyword>
<dbReference type="PROSITE" id="PS50048">
    <property type="entry name" value="ZN2_CY6_FUNGAL_2"/>
    <property type="match status" value="1"/>
</dbReference>
<evidence type="ECO:0000256" key="4">
    <source>
        <dbReference type="SAM" id="MobiDB-lite"/>
    </source>
</evidence>
<dbReference type="SMART" id="SM00906">
    <property type="entry name" value="Fungal_trans"/>
    <property type="match status" value="1"/>
</dbReference>
<feature type="domain" description="Zn(2)-C6 fungal-type" evidence="5">
    <location>
        <begin position="17"/>
        <end position="48"/>
    </location>
</feature>
<dbReference type="CDD" id="cd00067">
    <property type="entry name" value="GAL4"/>
    <property type="match status" value="1"/>
</dbReference>
<evidence type="ECO:0000256" key="1">
    <source>
        <dbReference type="ARBA" id="ARBA00004123"/>
    </source>
</evidence>
<evidence type="ECO:0000259" key="5">
    <source>
        <dbReference type="PROSITE" id="PS50048"/>
    </source>
</evidence>
<reference evidence="6" key="2">
    <citation type="submission" date="2023-05" db="EMBL/GenBank/DDBJ databases">
        <authorList>
            <consortium name="Lawrence Berkeley National Laboratory"/>
            <person name="Steindorff A."/>
            <person name="Hensen N."/>
            <person name="Bonometti L."/>
            <person name="Westerberg I."/>
            <person name="Brannstrom I.O."/>
            <person name="Guillou S."/>
            <person name="Cros-Aarteil S."/>
            <person name="Calhoun S."/>
            <person name="Haridas S."/>
            <person name="Kuo A."/>
            <person name="Mondo S."/>
            <person name="Pangilinan J."/>
            <person name="Riley R."/>
            <person name="Labutti K."/>
            <person name="Andreopoulos B."/>
            <person name="Lipzen A."/>
            <person name="Chen C."/>
            <person name="Yanf M."/>
            <person name="Daum C."/>
            <person name="Ng V."/>
            <person name="Clum A."/>
            <person name="Ohm R."/>
            <person name="Martin F."/>
            <person name="Silar P."/>
            <person name="Natvig D."/>
            <person name="Lalanne C."/>
            <person name="Gautier V."/>
            <person name="Ament-Velasquez S.L."/>
            <person name="Kruys A."/>
            <person name="Hutchinson M.I."/>
            <person name="Powell A.J."/>
            <person name="Barry K."/>
            <person name="Miller A.N."/>
            <person name="Grigoriev I.V."/>
            <person name="Debuchy R."/>
            <person name="Gladieux P."/>
            <person name="Thoren M.H."/>
            <person name="Johannesson H."/>
        </authorList>
    </citation>
    <scope>NUCLEOTIDE SEQUENCE</scope>
    <source>
        <strain evidence="6">CBS 538.74</strain>
    </source>
</reference>
<dbReference type="InterPro" id="IPR001138">
    <property type="entry name" value="Zn2Cys6_DnaBD"/>
</dbReference>
<keyword evidence="7" id="KW-1185">Reference proteome</keyword>
<dbReference type="Gene3D" id="4.10.240.10">
    <property type="entry name" value="Zn(2)-C6 fungal-type DNA-binding domain"/>
    <property type="match status" value="1"/>
</dbReference>
<keyword evidence="2" id="KW-0479">Metal-binding</keyword>
<dbReference type="SMART" id="SM00066">
    <property type="entry name" value="GAL4"/>
    <property type="match status" value="1"/>
</dbReference>
<name>A0AAN6VJU0_9PEZI</name>
<dbReference type="GO" id="GO:0005634">
    <property type="term" value="C:nucleus"/>
    <property type="evidence" value="ECO:0007669"/>
    <property type="project" value="UniProtKB-SubCell"/>
</dbReference>
<dbReference type="GO" id="GO:0008270">
    <property type="term" value="F:zinc ion binding"/>
    <property type="evidence" value="ECO:0007669"/>
    <property type="project" value="InterPro"/>
</dbReference>
<feature type="compositionally biased region" description="Polar residues" evidence="4">
    <location>
        <begin position="81"/>
        <end position="100"/>
    </location>
</feature>
<organism evidence="6 7">
    <name type="scientific">Chaetomidium leptoderma</name>
    <dbReference type="NCBI Taxonomy" id="669021"/>
    <lineage>
        <taxon>Eukaryota</taxon>
        <taxon>Fungi</taxon>
        <taxon>Dikarya</taxon>
        <taxon>Ascomycota</taxon>
        <taxon>Pezizomycotina</taxon>
        <taxon>Sordariomycetes</taxon>
        <taxon>Sordariomycetidae</taxon>
        <taxon>Sordariales</taxon>
        <taxon>Chaetomiaceae</taxon>
        <taxon>Chaetomidium</taxon>
    </lineage>
</organism>
<dbReference type="EMBL" id="MU856969">
    <property type="protein sequence ID" value="KAK4152579.1"/>
    <property type="molecule type" value="Genomic_DNA"/>
</dbReference>
<evidence type="ECO:0000313" key="7">
    <source>
        <dbReference type="Proteomes" id="UP001302745"/>
    </source>
</evidence>
<dbReference type="PROSITE" id="PS00463">
    <property type="entry name" value="ZN2_CY6_FUNGAL_1"/>
    <property type="match status" value="1"/>
</dbReference>
<dbReference type="Proteomes" id="UP001302745">
    <property type="component" value="Unassembled WGS sequence"/>
</dbReference>
<dbReference type="SUPFAM" id="SSF57701">
    <property type="entry name" value="Zn2/Cys6 DNA-binding domain"/>
    <property type="match status" value="1"/>
</dbReference>
<sequence length="690" mass="77142">MDGAPRRVEKRNRPPLSCEPCRARKSKCNRASPCDSCVKRHQPSSCHYVSNVRRSEASSSKKSNLADRLRSLEALVSSFAAQDTGVQQREPTDGDSSINDQRPRVEPGKELSPPLGSRPTTSSQGQSQTGANPETPRIRQTHDGHVNFIDSSHWLSILEDIREVREHLSPEGGFLQQDVPSSSGATWGPELPEISSVLGLRASISLENILASLPPRPVCDRLLSHYFNSRFQVLGIIHRLEFQNEYESFWEQPSQPPPLWIALLFSVLGMAAILLRLPRAHEQDNGSLPSVRTLQQRTAECLILGRFATANAHALEAFVLHVQSRFLSEGNSAGTLVHLWFEMGTIIRLAFRMGYHRDPSEMPGITPFQGEMRRRVWVNIFQVDALMSFQMGFPSMISTEYCDARPPSNLEDSDFRAETDLLPPSRPLTYDTPIVYIIAKASVMGMFKKIVAHTQSLASPTYDRTISLDLELRDAYSRVPDILQRRDVGRCFLDTSTRIIERCNIELLYLKSTIILHRRFVNYEPATPSLETSRRACAEAALDILARQADLSQASQPGGRLYEDRWMLASLMVHDFLLAAMVLCLDLSVRLRFNSTAEDLASRAYMALHTSRQVWAATSSLSPEAHTAAFALDLMLKKVSEKNGEFLTQHASLVTTDLASLRNSGLLYADLMSDVIDGAKTPDWVSPQVS</sequence>
<dbReference type="Pfam" id="PF00172">
    <property type="entry name" value="Zn_clus"/>
    <property type="match status" value="1"/>
</dbReference>
<evidence type="ECO:0000256" key="3">
    <source>
        <dbReference type="ARBA" id="ARBA00023242"/>
    </source>
</evidence>
<evidence type="ECO:0000256" key="2">
    <source>
        <dbReference type="ARBA" id="ARBA00022723"/>
    </source>
</evidence>
<dbReference type="CDD" id="cd12148">
    <property type="entry name" value="fungal_TF_MHR"/>
    <property type="match status" value="1"/>
</dbReference>
<dbReference type="GO" id="GO:0006351">
    <property type="term" value="P:DNA-templated transcription"/>
    <property type="evidence" value="ECO:0007669"/>
    <property type="project" value="InterPro"/>
</dbReference>
<dbReference type="GO" id="GO:0003677">
    <property type="term" value="F:DNA binding"/>
    <property type="evidence" value="ECO:0007669"/>
    <property type="project" value="InterPro"/>
</dbReference>
<dbReference type="InterPro" id="IPR050613">
    <property type="entry name" value="Sec_Metabolite_Reg"/>
</dbReference>
<dbReference type="AlphaFoldDB" id="A0AAN6VJU0"/>
<dbReference type="Pfam" id="PF04082">
    <property type="entry name" value="Fungal_trans"/>
    <property type="match status" value="1"/>
</dbReference>
<comment type="subcellular location">
    <subcellularLocation>
        <location evidence="1">Nucleus</location>
    </subcellularLocation>
</comment>
<dbReference type="PANTHER" id="PTHR31001">
    <property type="entry name" value="UNCHARACTERIZED TRANSCRIPTIONAL REGULATORY PROTEIN"/>
    <property type="match status" value="1"/>
</dbReference>
<feature type="region of interest" description="Disordered" evidence="4">
    <location>
        <begin position="1"/>
        <end position="66"/>
    </location>
</feature>
<feature type="region of interest" description="Disordered" evidence="4">
    <location>
        <begin position="81"/>
        <end position="139"/>
    </location>
</feature>
<accession>A0AAN6VJU0</accession>
<proteinExistence type="predicted"/>